<evidence type="ECO:0000313" key="2">
    <source>
        <dbReference type="Proteomes" id="UP000054843"/>
    </source>
</evidence>
<dbReference type="EMBL" id="JYDO01000004">
    <property type="protein sequence ID" value="KRZ80110.1"/>
    <property type="molecule type" value="Genomic_DNA"/>
</dbReference>
<organism evidence="1 2">
    <name type="scientific">Trichinella papuae</name>
    <dbReference type="NCBI Taxonomy" id="268474"/>
    <lineage>
        <taxon>Eukaryota</taxon>
        <taxon>Metazoa</taxon>
        <taxon>Ecdysozoa</taxon>
        <taxon>Nematoda</taxon>
        <taxon>Enoplea</taxon>
        <taxon>Dorylaimia</taxon>
        <taxon>Trichinellida</taxon>
        <taxon>Trichinellidae</taxon>
        <taxon>Trichinella</taxon>
    </lineage>
</organism>
<gene>
    <name evidence="1" type="ORF">T10_5888</name>
</gene>
<evidence type="ECO:0000313" key="1">
    <source>
        <dbReference type="EMBL" id="KRZ80110.1"/>
    </source>
</evidence>
<dbReference type="AlphaFoldDB" id="A0A0V1N8X1"/>
<accession>A0A0V1N8X1</accession>
<keyword evidence="2" id="KW-1185">Reference proteome</keyword>
<protein>
    <submittedName>
        <fullName evidence="1">Uncharacterized protein</fullName>
    </submittedName>
</protein>
<name>A0A0V1N8X1_9BILA</name>
<sequence length="142" mass="15662">MATVRGSIFGNENTASHFVKYSTTTKPLNVALKNPCSISALGNQWQWVAREFVTLQRSFLAAHCLHVLHHTRISLLIPGHIVRISVVLRASEHFFSAPPADCFLHSQTGPSISRRVAQHVLIRTAPRAFPPVSTSIMNIASI</sequence>
<reference evidence="1 2" key="1">
    <citation type="submission" date="2015-01" db="EMBL/GenBank/DDBJ databases">
        <title>Evolution of Trichinella species and genotypes.</title>
        <authorList>
            <person name="Korhonen P.K."/>
            <person name="Edoardo P."/>
            <person name="Giuseppe L.R."/>
            <person name="Gasser R.B."/>
        </authorList>
    </citation>
    <scope>NUCLEOTIDE SEQUENCE [LARGE SCALE GENOMIC DNA]</scope>
    <source>
        <strain evidence="1">ISS1980</strain>
    </source>
</reference>
<dbReference type="Proteomes" id="UP000054843">
    <property type="component" value="Unassembled WGS sequence"/>
</dbReference>
<proteinExistence type="predicted"/>
<comment type="caution">
    <text evidence="1">The sequence shown here is derived from an EMBL/GenBank/DDBJ whole genome shotgun (WGS) entry which is preliminary data.</text>
</comment>